<dbReference type="Pfam" id="PF19104">
    <property type="entry name" value="DUF5791"/>
    <property type="match status" value="1"/>
</dbReference>
<gene>
    <name evidence="1" type="ORF">SAMN05421858_0797</name>
</gene>
<dbReference type="RefSeq" id="WP_076428122.1">
    <property type="nucleotide sequence ID" value="NZ_FTNO01000001.1"/>
</dbReference>
<accession>A0A1N6WMY2</accession>
<organism evidence="1 2">
    <name type="scientific">Haladaptatus litoreus</name>
    <dbReference type="NCBI Taxonomy" id="553468"/>
    <lineage>
        <taxon>Archaea</taxon>
        <taxon>Methanobacteriati</taxon>
        <taxon>Methanobacteriota</taxon>
        <taxon>Stenosarchaea group</taxon>
        <taxon>Halobacteria</taxon>
        <taxon>Halobacteriales</taxon>
        <taxon>Haladaptataceae</taxon>
        <taxon>Haladaptatus</taxon>
    </lineage>
</organism>
<keyword evidence="2" id="KW-1185">Reference proteome</keyword>
<sequence>MLYDEIENPGELTPEEVHAQYVAELAETVESVGVDDVVAATELDRETVESVANGEKPELTLEDAAGILATGDAPPKDTILLEVRDHLLMGMTTGVLDIDTLASSIDSDLGARALQQKIEGRAPMTLEEYALVHHFIADRNDRD</sequence>
<dbReference type="Proteomes" id="UP000186914">
    <property type="component" value="Unassembled WGS sequence"/>
</dbReference>
<protein>
    <submittedName>
        <fullName evidence="1">Uncharacterized protein</fullName>
    </submittedName>
</protein>
<dbReference type="AlphaFoldDB" id="A0A1N6WMY2"/>
<evidence type="ECO:0000313" key="1">
    <source>
        <dbReference type="EMBL" id="SIQ91437.1"/>
    </source>
</evidence>
<evidence type="ECO:0000313" key="2">
    <source>
        <dbReference type="Proteomes" id="UP000186914"/>
    </source>
</evidence>
<name>A0A1N6WMY2_9EURY</name>
<dbReference type="InterPro" id="IPR043809">
    <property type="entry name" value="DUF5791"/>
</dbReference>
<dbReference type="OrthoDB" id="306692at2157"/>
<dbReference type="EMBL" id="FTNO01000001">
    <property type="protein sequence ID" value="SIQ91437.1"/>
    <property type="molecule type" value="Genomic_DNA"/>
</dbReference>
<proteinExistence type="predicted"/>
<reference evidence="2" key="1">
    <citation type="submission" date="2017-01" db="EMBL/GenBank/DDBJ databases">
        <authorList>
            <person name="Varghese N."/>
            <person name="Submissions S."/>
        </authorList>
    </citation>
    <scope>NUCLEOTIDE SEQUENCE [LARGE SCALE GENOMIC DNA]</scope>
    <source>
        <strain evidence="2">CGMCC 1.7737</strain>
    </source>
</reference>